<dbReference type="PANTHER" id="PTHR37293:SF6">
    <property type="entry name" value="DNA REPLICATION PROTEIN DNAD"/>
    <property type="match status" value="1"/>
</dbReference>
<dbReference type="Gene3D" id="1.10.10.630">
    <property type="entry name" value="DnaD domain-like"/>
    <property type="match status" value="1"/>
</dbReference>
<evidence type="ECO:0000259" key="3">
    <source>
        <dbReference type="Pfam" id="PF07261"/>
    </source>
</evidence>
<gene>
    <name evidence="5" type="ORF">SAMN04488559_105131</name>
</gene>
<dbReference type="InterPro" id="IPR053843">
    <property type="entry name" value="DnaD_N"/>
</dbReference>
<dbReference type="InterPro" id="IPR034829">
    <property type="entry name" value="DnaD-like_sf"/>
</dbReference>
<accession>A0A1H9RX48</accession>
<feature type="domain" description="DnaD N-terminal" evidence="4">
    <location>
        <begin position="17"/>
        <end position="115"/>
    </location>
</feature>
<dbReference type="RefSeq" id="WP_092651265.1">
    <property type="nucleotide sequence ID" value="NZ_FOHA01000005.1"/>
</dbReference>
<comment type="similarity">
    <text evidence="1">Belongs to the DnaB/DnaD family.</text>
</comment>
<dbReference type="Pfam" id="PF21984">
    <property type="entry name" value="DnaD_N"/>
    <property type="match status" value="1"/>
</dbReference>
<dbReference type="AlphaFoldDB" id="A0A1H9RX48"/>
<dbReference type="NCBIfam" id="TIGR01446">
    <property type="entry name" value="DnaD_dom"/>
    <property type="match status" value="1"/>
</dbReference>
<dbReference type="InterPro" id="IPR036388">
    <property type="entry name" value="WH-like_DNA-bd_sf"/>
</dbReference>
<reference evidence="5 6" key="1">
    <citation type="submission" date="2016-10" db="EMBL/GenBank/DDBJ databases">
        <authorList>
            <person name="de Groot N.N."/>
        </authorList>
    </citation>
    <scope>NUCLEOTIDE SEQUENCE [LARGE SCALE GENOMIC DNA]</scope>
    <source>
        <strain evidence="5 6">DSM 13760</strain>
    </source>
</reference>
<dbReference type="STRING" id="142588.SAMN04488559_105131"/>
<dbReference type="Gene3D" id="1.10.10.10">
    <property type="entry name" value="Winged helix-like DNA-binding domain superfamily/Winged helix DNA-binding domain"/>
    <property type="match status" value="1"/>
</dbReference>
<feature type="compositionally biased region" description="Basic and acidic residues" evidence="2">
    <location>
        <begin position="198"/>
        <end position="207"/>
    </location>
</feature>
<dbReference type="InterPro" id="IPR053162">
    <property type="entry name" value="DnaD"/>
</dbReference>
<evidence type="ECO:0000259" key="4">
    <source>
        <dbReference type="Pfam" id="PF21984"/>
    </source>
</evidence>
<feature type="domain" description="DnaB/C C-terminal" evidence="3">
    <location>
        <begin position="130"/>
        <end position="202"/>
    </location>
</feature>
<name>A0A1H9RX48_9LACT</name>
<dbReference type="OrthoDB" id="9770238at2"/>
<dbReference type="PANTHER" id="PTHR37293">
    <property type="entry name" value="PHAGE REPLICATION PROTEIN-RELATED"/>
    <property type="match status" value="1"/>
</dbReference>
<proteinExistence type="inferred from homology"/>
<sequence length="234" mass="27358">MNNDLLEEWLAQGETSISNILLMHYKTIGLNEVTFILLLQIKSFLDNGIQFPSIEELSSRMQLTNEQAYAGIHQLMQQNMLKIDTVTDTDGRARDIYSLKPLWHQLARVLTDLSEQQKETLAVDSESALYELFEKEFGRPLSPIEVETIGMWIDQDHYKIELIHLALREAVLSQVYNLKYVDRILLNWEKRNIKTAEQVEKESEKYRAQKTQTTQPTEKKQGKVPLHNWVKKQQ</sequence>
<protein>
    <submittedName>
        <fullName evidence="5">DNA replication protein DnaD</fullName>
    </submittedName>
</protein>
<evidence type="ECO:0000256" key="1">
    <source>
        <dbReference type="ARBA" id="ARBA00093462"/>
    </source>
</evidence>
<dbReference type="Proteomes" id="UP000198948">
    <property type="component" value="Unassembled WGS sequence"/>
</dbReference>
<organism evidence="5 6">
    <name type="scientific">Isobaculum melis</name>
    <dbReference type="NCBI Taxonomy" id="142588"/>
    <lineage>
        <taxon>Bacteria</taxon>
        <taxon>Bacillati</taxon>
        <taxon>Bacillota</taxon>
        <taxon>Bacilli</taxon>
        <taxon>Lactobacillales</taxon>
        <taxon>Carnobacteriaceae</taxon>
        <taxon>Isobaculum</taxon>
    </lineage>
</organism>
<evidence type="ECO:0000313" key="5">
    <source>
        <dbReference type="EMBL" id="SER76955.1"/>
    </source>
</evidence>
<keyword evidence="6" id="KW-1185">Reference proteome</keyword>
<evidence type="ECO:0000256" key="2">
    <source>
        <dbReference type="SAM" id="MobiDB-lite"/>
    </source>
</evidence>
<dbReference type="EMBL" id="FOHA01000005">
    <property type="protein sequence ID" value="SER76955.1"/>
    <property type="molecule type" value="Genomic_DNA"/>
</dbReference>
<evidence type="ECO:0000313" key="6">
    <source>
        <dbReference type="Proteomes" id="UP000198948"/>
    </source>
</evidence>
<dbReference type="Pfam" id="PF07261">
    <property type="entry name" value="DnaB_2"/>
    <property type="match status" value="1"/>
</dbReference>
<dbReference type="InterPro" id="IPR006343">
    <property type="entry name" value="DnaB/C_C"/>
</dbReference>
<dbReference type="SUPFAM" id="SSF158499">
    <property type="entry name" value="DnaD domain-like"/>
    <property type="match status" value="1"/>
</dbReference>
<feature type="region of interest" description="Disordered" evidence="2">
    <location>
        <begin position="198"/>
        <end position="234"/>
    </location>
</feature>